<dbReference type="GO" id="GO:0000463">
    <property type="term" value="P:maturation of LSU-rRNA from tricistronic rRNA transcript (SSU-rRNA, 5.8S rRNA, LSU-rRNA)"/>
    <property type="evidence" value="ECO:0007669"/>
    <property type="project" value="UniProtKB-UniRule"/>
</dbReference>
<accession>A0A7S1TBP7</accession>
<keyword evidence="2 4" id="KW-0698">rRNA processing</keyword>
<dbReference type="SMART" id="SM00292">
    <property type="entry name" value="BRCT"/>
    <property type="match status" value="1"/>
</dbReference>
<proteinExistence type="inferred from homology"/>
<dbReference type="InterPro" id="IPR010613">
    <property type="entry name" value="PES"/>
</dbReference>
<feature type="compositionally biased region" description="Acidic residues" evidence="5">
    <location>
        <begin position="298"/>
        <end position="308"/>
    </location>
</feature>
<dbReference type="Gene3D" id="3.40.50.10190">
    <property type="entry name" value="BRCT domain"/>
    <property type="match status" value="1"/>
</dbReference>
<dbReference type="InterPro" id="IPR036420">
    <property type="entry name" value="BRCT_dom_sf"/>
</dbReference>
<name>A0A7S1TBP7_9RHOD</name>
<evidence type="ECO:0000256" key="2">
    <source>
        <dbReference type="ARBA" id="ARBA00022552"/>
    </source>
</evidence>
<evidence type="ECO:0000313" key="7">
    <source>
        <dbReference type="EMBL" id="CAD9231658.1"/>
    </source>
</evidence>
<comment type="subcellular location">
    <subcellularLocation>
        <location evidence="4">Nucleus</location>
        <location evidence="4">Nucleolus</location>
    </subcellularLocation>
    <subcellularLocation>
        <location evidence="4">Nucleus</location>
        <location evidence="4">Nucleoplasm</location>
    </subcellularLocation>
</comment>
<dbReference type="Pfam" id="PF06732">
    <property type="entry name" value="Pescadillo_N"/>
    <property type="match status" value="1"/>
</dbReference>
<dbReference type="GO" id="GO:0000466">
    <property type="term" value="P:maturation of 5.8S rRNA from tricistronic rRNA transcript (SSU-rRNA, 5.8S rRNA, LSU-rRNA)"/>
    <property type="evidence" value="ECO:0007669"/>
    <property type="project" value="UniProtKB-UniRule"/>
</dbReference>
<feature type="domain" description="BRCT" evidence="6">
    <location>
        <begin position="337"/>
        <end position="428"/>
    </location>
</feature>
<dbReference type="GO" id="GO:0030687">
    <property type="term" value="C:preribosome, large subunit precursor"/>
    <property type="evidence" value="ECO:0007669"/>
    <property type="project" value="UniProtKB-UniRule"/>
</dbReference>
<reference evidence="7" key="1">
    <citation type="submission" date="2021-01" db="EMBL/GenBank/DDBJ databases">
        <authorList>
            <person name="Corre E."/>
            <person name="Pelletier E."/>
            <person name="Niang G."/>
            <person name="Scheremetjew M."/>
            <person name="Finn R."/>
            <person name="Kale V."/>
            <person name="Holt S."/>
            <person name="Cochrane G."/>
            <person name="Meng A."/>
            <person name="Brown T."/>
            <person name="Cohen L."/>
        </authorList>
    </citation>
    <scope>NUCLEOTIDE SEQUENCE</scope>
    <source>
        <strain evidence="7">SAG 36.94</strain>
    </source>
</reference>
<dbReference type="PANTHER" id="PTHR12221:SF6">
    <property type="entry name" value="PESCADILLO HOMOLOG"/>
    <property type="match status" value="1"/>
</dbReference>
<dbReference type="GO" id="GO:0070545">
    <property type="term" value="C:PeBoW complex"/>
    <property type="evidence" value="ECO:0007669"/>
    <property type="project" value="TreeGrafter"/>
</dbReference>
<dbReference type="PANTHER" id="PTHR12221">
    <property type="entry name" value="PESCADILLO - RELATED"/>
    <property type="match status" value="1"/>
</dbReference>
<organism evidence="7">
    <name type="scientific">Compsopogon caeruleus</name>
    <dbReference type="NCBI Taxonomy" id="31354"/>
    <lineage>
        <taxon>Eukaryota</taxon>
        <taxon>Rhodophyta</taxon>
        <taxon>Compsopogonophyceae</taxon>
        <taxon>Compsopogonales</taxon>
        <taxon>Compsopogonaceae</taxon>
        <taxon>Compsopogon</taxon>
    </lineage>
</organism>
<feature type="compositionally biased region" description="Basic and acidic residues" evidence="5">
    <location>
        <begin position="477"/>
        <end position="504"/>
    </location>
</feature>
<evidence type="ECO:0000256" key="4">
    <source>
        <dbReference type="HAMAP-Rule" id="MF_03028"/>
    </source>
</evidence>
<comment type="function">
    <text evidence="4">Required for maturation of ribosomal RNAs and formation of the large ribosomal subunit.</text>
</comment>
<dbReference type="PROSITE" id="PS50172">
    <property type="entry name" value="BRCT"/>
    <property type="match status" value="1"/>
</dbReference>
<gene>
    <name evidence="7" type="ORF">CCAE0312_LOCUS3735</name>
</gene>
<dbReference type="EMBL" id="HBGH01007038">
    <property type="protein sequence ID" value="CAD9231658.1"/>
    <property type="molecule type" value="Transcribed_RNA"/>
</dbReference>
<dbReference type="SUPFAM" id="SSF52113">
    <property type="entry name" value="BRCT domain"/>
    <property type="match status" value="1"/>
</dbReference>
<protein>
    <recommendedName>
        <fullName evidence="4">Pescadillo homolog</fullName>
    </recommendedName>
</protein>
<keyword evidence="1 4" id="KW-0690">Ribosome biogenesis</keyword>
<evidence type="ECO:0000256" key="5">
    <source>
        <dbReference type="SAM" id="MobiDB-lite"/>
    </source>
</evidence>
<feature type="compositionally biased region" description="Basic and acidic residues" evidence="5">
    <location>
        <begin position="597"/>
        <end position="610"/>
    </location>
</feature>
<dbReference type="GO" id="GO:0043021">
    <property type="term" value="F:ribonucleoprotein complex binding"/>
    <property type="evidence" value="ECO:0007669"/>
    <property type="project" value="UniProtKB-UniRule"/>
</dbReference>
<feature type="compositionally biased region" description="Basic residues" evidence="5">
    <location>
        <begin position="568"/>
        <end position="578"/>
    </location>
</feature>
<dbReference type="HAMAP" id="MF_03028">
    <property type="entry name" value="Pescadillo"/>
    <property type="match status" value="1"/>
</dbReference>
<feature type="region of interest" description="Disordered" evidence="5">
    <location>
        <begin position="294"/>
        <end position="334"/>
    </location>
</feature>
<dbReference type="Pfam" id="PF00533">
    <property type="entry name" value="BRCT"/>
    <property type="match status" value="1"/>
</dbReference>
<sequence>MRVQKKGVKGNAALYMTRAKALKKLQVSLAEFRRLCILKGIFPREPKKKVEGPLKTYYLTKDIQYLAQEPLLDKFRQIRVHKRKIRHATSKGQRGHAKLLRKHAPGYTLDHIVRERYPNFRDALKDLDDALCHINLFAQLPSVPSVTAERIRNCFRLSREFAHFVAVTGTLRKVFCSIKGIYYQAEVLGETITWLVPHKFTQELPGDVDYRVMGSFLEFYECLMKFVNFRLYHSQGLRYPPPVDQDREKCGVLLGALKTELVVSNPPEQKVEKSKVDQDSKRIAEIQLRARELANELRDEDNDNEHDDEERKEHSGESSIMDIDDMDDDRRTSQSNPFSRLFSGLVFFLGRETPVWALEFILRSFGGKVGWEGEGSSIEESDPSITHFIVDRPALRKERRMNAEYVQPQWVFDSCNALTLLPPALYGVGAPLPPHLSPFPQDDAEDYRPEFQEYIDRLREGDSTVVFDAVASFEAARRARDAMTTKELAEGSKQNRGDSKLVSRDEEDEHQPGYAPNFEGQEEAVEDNDEDEEVEEDESDDEEFGDEIDGEAEGDEGDSNIEPDPVSRTHRAKVKSRNMKQNQPAESASPVRGKITRRSEKERRELERAKMMMSKKDRRLFDRIEHSKRRKSERVEKLKERRQSLEVRPTLVKKNG</sequence>
<keyword evidence="3 4" id="KW-0539">Nucleus</keyword>
<dbReference type="GO" id="GO:0005654">
    <property type="term" value="C:nucleoplasm"/>
    <property type="evidence" value="ECO:0007669"/>
    <property type="project" value="UniProtKB-SubCell"/>
</dbReference>
<dbReference type="InterPro" id="IPR001357">
    <property type="entry name" value="BRCT_dom"/>
</dbReference>
<evidence type="ECO:0000259" key="6">
    <source>
        <dbReference type="PROSITE" id="PS50172"/>
    </source>
</evidence>
<dbReference type="GO" id="GO:0003723">
    <property type="term" value="F:RNA binding"/>
    <property type="evidence" value="ECO:0007669"/>
    <property type="project" value="TreeGrafter"/>
</dbReference>
<feature type="compositionally biased region" description="Acidic residues" evidence="5">
    <location>
        <begin position="520"/>
        <end position="561"/>
    </location>
</feature>
<dbReference type="CDD" id="cd17709">
    <property type="entry name" value="BRCT_pescadillo_like"/>
    <property type="match status" value="1"/>
</dbReference>
<feature type="compositionally biased region" description="Basic and acidic residues" evidence="5">
    <location>
        <begin position="633"/>
        <end position="645"/>
    </location>
</feature>
<evidence type="ECO:0000256" key="3">
    <source>
        <dbReference type="ARBA" id="ARBA00023242"/>
    </source>
</evidence>
<comment type="similarity">
    <text evidence="4">Belongs to the pescadillo family.</text>
</comment>
<dbReference type="AlphaFoldDB" id="A0A7S1TBP7"/>
<evidence type="ECO:0000256" key="1">
    <source>
        <dbReference type="ARBA" id="ARBA00022517"/>
    </source>
</evidence>
<feature type="region of interest" description="Disordered" evidence="5">
    <location>
        <begin position="477"/>
        <end position="656"/>
    </location>
</feature>